<evidence type="ECO:0000313" key="3">
    <source>
        <dbReference type="EMBL" id="EKF39439.1"/>
    </source>
</evidence>
<dbReference type="EMBL" id="AHKC01001232">
    <property type="protein sequence ID" value="EKF39439.1"/>
    <property type="molecule type" value="Genomic_DNA"/>
</dbReference>
<dbReference type="AlphaFoldDB" id="K2NNP3"/>
<evidence type="ECO:0008006" key="5">
    <source>
        <dbReference type="Google" id="ProtNLM"/>
    </source>
</evidence>
<feature type="chain" id="PRO_5003862284" description="Trypanosoma vivax" evidence="2">
    <location>
        <begin position="21"/>
        <end position="463"/>
    </location>
</feature>
<feature type="signal peptide" evidence="2">
    <location>
        <begin position="1"/>
        <end position="20"/>
    </location>
</feature>
<evidence type="ECO:0000256" key="1">
    <source>
        <dbReference type="SAM" id="MobiDB-lite"/>
    </source>
</evidence>
<organism evidence="3 4">
    <name type="scientific">Trypanosoma cruzi marinkellei</name>
    <dbReference type="NCBI Taxonomy" id="85056"/>
    <lineage>
        <taxon>Eukaryota</taxon>
        <taxon>Discoba</taxon>
        <taxon>Euglenozoa</taxon>
        <taxon>Kinetoplastea</taxon>
        <taxon>Metakinetoplastina</taxon>
        <taxon>Trypanosomatida</taxon>
        <taxon>Trypanosomatidae</taxon>
        <taxon>Trypanosoma</taxon>
        <taxon>Schizotrypanum</taxon>
    </lineage>
</organism>
<keyword evidence="2" id="KW-0732">Signal</keyword>
<evidence type="ECO:0000313" key="4">
    <source>
        <dbReference type="Proteomes" id="UP000007350"/>
    </source>
</evidence>
<feature type="region of interest" description="Disordered" evidence="1">
    <location>
        <begin position="85"/>
        <end position="122"/>
    </location>
</feature>
<evidence type="ECO:0000256" key="2">
    <source>
        <dbReference type="SAM" id="SignalP"/>
    </source>
</evidence>
<accession>K2NNP3</accession>
<feature type="region of interest" description="Disordered" evidence="1">
    <location>
        <begin position="297"/>
        <end position="320"/>
    </location>
</feature>
<sequence>MTSSFFSFFILLMHSSLVVVVHMHFTRSPPLFFRVCMHLATREGVVGRGEGGGTRRKEGRKEAVFEGAIELKTVMSFFFDEDAGDEPAKKRHCTEQQQQAQGRPHGGFFNGNGENDEDEDERPVLARAGSDRVGLRLLQGMQKPTSSSLSVLPSGKEKMRVVEAYVPLSVGGFMEGSVETAVDNISQIKPGNVMCLRYPASSVSQASTGMNFVKETDLTEEERRYGKRLSSNMTQELFEVGRVDRDTGLLEAIFLDGTRRKLKAYAVRPAGFVEKELFQQWKRDPNSRPVRTVYAASQDANAAPSLSPRTQTASTTTVDSANSKNNTAAVALMPWWVSPQLIVRVVEKSAGDLFGKKFVVKSLSRKEGKIRLVPWQRSVEKGEPAENSLVDVVGCEALETIVPKVGEQGIIVLGNMRGELVKVMERHRDVNGELASLKVCSTLTGNEFTVGPHEVCQLACPRP</sequence>
<name>K2NNP3_TRYCR</name>
<dbReference type="Proteomes" id="UP000007350">
    <property type="component" value="Unassembled WGS sequence"/>
</dbReference>
<proteinExistence type="predicted"/>
<comment type="caution">
    <text evidence="3">The sequence shown here is derived from an EMBL/GenBank/DDBJ whole genome shotgun (WGS) entry which is preliminary data.</text>
</comment>
<protein>
    <recommendedName>
        <fullName evidence="5">Trypanosoma vivax</fullName>
    </recommendedName>
</protein>
<feature type="compositionally biased region" description="Polar residues" evidence="1">
    <location>
        <begin position="307"/>
        <end position="320"/>
    </location>
</feature>
<keyword evidence="4" id="KW-1185">Reference proteome</keyword>
<reference evidence="3 4" key="1">
    <citation type="journal article" date="2012" name="BMC Genomics">
        <title>Comparative genomic analysis of human infective Trypanosoma cruzi lineages with the bat-restricted subspecies T. cruzi marinkellei.</title>
        <authorList>
            <person name="Franzen O."/>
            <person name="Talavera-Lopez C."/>
            <person name="Ochaya S."/>
            <person name="Butler C.E."/>
            <person name="Messenger L.A."/>
            <person name="Lewis M.D."/>
            <person name="Llewellyn M.S."/>
            <person name="Marinkelle C.J."/>
            <person name="Tyler K.M."/>
            <person name="Miles M.A."/>
            <person name="Andersson B."/>
        </authorList>
    </citation>
    <scope>NUCLEOTIDE SEQUENCE [LARGE SCALE GENOMIC DNA]</scope>
    <source>
        <strain evidence="3 4">B7</strain>
    </source>
</reference>
<gene>
    <name evidence="3" type="ORF">MOQ_000338</name>
</gene>
<dbReference type="OrthoDB" id="267415at2759"/>